<dbReference type="Pfam" id="PF09413">
    <property type="entry name" value="DUF2007"/>
    <property type="match status" value="1"/>
</dbReference>
<evidence type="ECO:0000259" key="1">
    <source>
        <dbReference type="Pfam" id="PF09413"/>
    </source>
</evidence>
<dbReference type="SUPFAM" id="SSF54913">
    <property type="entry name" value="GlnB-like"/>
    <property type="match status" value="1"/>
</dbReference>
<protein>
    <recommendedName>
        <fullName evidence="1">DUF2007 domain-containing protein</fullName>
    </recommendedName>
</protein>
<dbReference type="InterPro" id="IPR018551">
    <property type="entry name" value="DUF2007"/>
</dbReference>
<dbReference type="InterPro" id="IPR011322">
    <property type="entry name" value="N-reg_PII-like_a/b"/>
</dbReference>
<dbReference type="Gene3D" id="3.30.70.790">
    <property type="entry name" value="UreE, C-terminal domain"/>
    <property type="match status" value="1"/>
</dbReference>
<name>A0A3B0UWC9_9ZZZZ</name>
<evidence type="ECO:0000313" key="2">
    <source>
        <dbReference type="EMBL" id="VAW35465.1"/>
    </source>
</evidence>
<organism evidence="2">
    <name type="scientific">hydrothermal vent metagenome</name>
    <dbReference type="NCBI Taxonomy" id="652676"/>
    <lineage>
        <taxon>unclassified sequences</taxon>
        <taxon>metagenomes</taxon>
        <taxon>ecological metagenomes</taxon>
    </lineage>
</organism>
<reference evidence="2" key="1">
    <citation type="submission" date="2018-06" db="EMBL/GenBank/DDBJ databases">
        <authorList>
            <person name="Zhirakovskaya E."/>
        </authorList>
    </citation>
    <scope>NUCLEOTIDE SEQUENCE</scope>
</reference>
<dbReference type="EMBL" id="UOEZ01000027">
    <property type="protein sequence ID" value="VAW35465.1"/>
    <property type="molecule type" value="Genomic_DNA"/>
</dbReference>
<sequence>MTKSPLFNILNSIMATRIRYIDLYSLSDDVDANIIENLLEDSDIPCLVNKFKMTSDGLDRTLPGDKDILVEEDQVEYARQVITDAIEQGLIKNGHFKA</sequence>
<gene>
    <name evidence="2" type="ORF">MNBD_DELTA02-627</name>
</gene>
<feature type="domain" description="DUF2007" evidence="1">
    <location>
        <begin position="21"/>
        <end position="85"/>
    </location>
</feature>
<dbReference type="AlphaFoldDB" id="A0A3B0UWC9"/>
<accession>A0A3B0UWC9</accession>
<proteinExistence type="predicted"/>